<dbReference type="PANTHER" id="PTHR47708:SF2">
    <property type="entry name" value="SI:CH73-132F6.5"/>
    <property type="match status" value="1"/>
</dbReference>
<dbReference type="RefSeq" id="WP_145374368.1">
    <property type="nucleotide sequence ID" value="NZ_CP036276.1"/>
</dbReference>
<evidence type="ECO:0000313" key="2">
    <source>
        <dbReference type="EMBL" id="QDU42304.1"/>
    </source>
</evidence>
<feature type="domain" description="AtuA-like ferredoxin-fold" evidence="1">
    <location>
        <begin position="5"/>
        <end position="103"/>
    </location>
</feature>
<dbReference type="Proteomes" id="UP000319383">
    <property type="component" value="Chromosome"/>
</dbReference>
<dbReference type="KEGG" id="sdyn:Mal52_07600"/>
<accession>A0A517ZIK6</accession>
<sequence length="119" mass="12977">MNNTISLKEIAHARSGDKGTGANVGVIAYTAAGYAFLEQELTSERLTKHLHELHPQGVQRYSLPGIRAYNFVLPSILDGGASRSLRIDSQGKVLALAVLEMQLPRPENLAQMQPKSHQS</sequence>
<evidence type="ECO:0000259" key="1">
    <source>
        <dbReference type="Pfam" id="PF23544"/>
    </source>
</evidence>
<evidence type="ECO:0000313" key="3">
    <source>
        <dbReference type="Proteomes" id="UP000319383"/>
    </source>
</evidence>
<dbReference type="PANTHER" id="PTHR47708">
    <property type="match status" value="1"/>
</dbReference>
<gene>
    <name evidence="2" type="ORF">Mal52_07600</name>
</gene>
<reference evidence="2 3" key="1">
    <citation type="submission" date="2019-02" db="EMBL/GenBank/DDBJ databases">
        <title>Deep-cultivation of Planctomycetes and their phenomic and genomic characterization uncovers novel biology.</title>
        <authorList>
            <person name="Wiegand S."/>
            <person name="Jogler M."/>
            <person name="Boedeker C."/>
            <person name="Pinto D."/>
            <person name="Vollmers J."/>
            <person name="Rivas-Marin E."/>
            <person name="Kohn T."/>
            <person name="Peeters S.H."/>
            <person name="Heuer A."/>
            <person name="Rast P."/>
            <person name="Oberbeckmann S."/>
            <person name="Bunk B."/>
            <person name="Jeske O."/>
            <person name="Meyerdierks A."/>
            <person name="Storesund J.E."/>
            <person name="Kallscheuer N."/>
            <person name="Luecker S."/>
            <person name="Lage O.M."/>
            <person name="Pohl T."/>
            <person name="Merkel B.J."/>
            <person name="Hornburger P."/>
            <person name="Mueller R.-W."/>
            <person name="Bruemmer F."/>
            <person name="Labrenz M."/>
            <person name="Spormann A.M."/>
            <person name="Op den Camp H."/>
            <person name="Overmann J."/>
            <person name="Amann R."/>
            <person name="Jetten M.S.M."/>
            <person name="Mascher T."/>
            <person name="Medema M.H."/>
            <person name="Devos D.P."/>
            <person name="Kaster A.-K."/>
            <person name="Ovreas L."/>
            <person name="Rohde M."/>
            <person name="Galperin M.Y."/>
            <person name="Jogler C."/>
        </authorList>
    </citation>
    <scope>NUCLEOTIDE SEQUENCE [LARGE SCALE GENOMIC DNA]</scope>
    <source>
        <strain evidence="2 3">Mal52</strain>
    </source>
</reference>
<proteinExistence type="predicted"/>
<dbReference type="Pfam" id="PF23544">
    <property type="entry name" value="AtuA_ferredoxin"/>
    <property type="match status" value="1"/>
</dbReference>
<keyword evidence="3" id="KW-1185">Reference proteome</keyword>
<protein>
    <recommendedName>
        <fullName evidence="1">AtuA-like ferredoxin-fold domain-containing protein</fullName>
    </recommendedName>
</protein>
<organism evidence="2 3">
    <name type="scientific">Symmachiella dynata</name>
    <dbReference type="NCBI Taxonomy" id="2527995"/>
    <lineage>
        <taxon>Bacteria</taxon>
        <taxon>Pseudomonadati</taxon>
        <taxon>Planctomycetota</taxon>
        <taxon>Planctomycetia</taxon>
        <taxon>Planctomycetales</taxon>
        <taxon>Planctomycetaceae</taxon>
        <taxon>Symmachiella</taxon>
    </lineage>
</organism>
<name>A0A517ZIK6_9PLAN</name>
<dbReference type="EMBL" id="CP036276">
    <property type="protein sequence ID" value="QDU42304.1"/>
    <property type="molecule type" value="Genomic_DNA"/>
</dbReference>
<dbReference type="AlphaFoldDB" id="A0A517ZIK6"/>
<dbReference type="InterPro" id="IPR056362">
    <property type="entry name" value="AtuA-like_ferredoxin_dom"/>
</dbReference>